<dbReference type="Proteomes" id="UP001225072">
    <property type="component" value="Unassembled WGS sequence"/>
</dbReference>
<dbReference type="EMBL" id="JAUTAL010000001">
    <property type="protein sequence ID" value="MDQ1094980.1"/>
    <property type="molecule type" value="Genomic_DNA"/>
</dbReference>
<evidence type="ECO:0000313" key="2">
    <source>
        <dbReference type="Proteomes" id="UP001225072"/>
    </source>
</evidence>
<dbReference type="PANTHER" id="PTHR34204">
    <property type="entry name" value="RNA-BINDING ASCH DOMAIN PROTEIN"/>
    <property type="match status" value="1"/>
</dbReference>
<evidence type="ECO:0000313" key="1">
    <source>
        <dbReference type="EMBL" id="MDQ1094980.1"/>
    </source>
</evidence>
<gene>
    <name evidence="1" type="ORF">QE404_000127</name>
</gene>
<name>A0ABU0TD31_9FLAO</name>
<organism evidence="1 2">
    <name type="scientific">Chryseobacterium camelliae</name>
    <dbReference type="NCBI Taxonomy" id="1265445"/>
    <lineage>
        <taxon>Bacteria</taxon>
        <taxon>Pseudomonadati</taxon>
        <taxon>Bacteroidota</taxon>
        <taxon>Flavobacteriia</taxon>
        <taxon>Flavobacteriales</taxon>
        <taxon>Weeksellaceae</taxon>
        <taxon>Chryseobacterium group</taxon>
        <taxon>Chryseobacterium</taxon>
    </lineage>
</organism>
<dbReference type="RefSeq" id="WP_307445300.1">
    <property type="nucleotide sequence ID" value="NZ_JAUTAL010000001.1"/>
</dbReference>
<dbReference type="PANTHER" id="PTHR34204:SF3">
    <property type="entry name" value="ASCH DOMAIN-CONTAINING PROTEIN"/>
    <property type="match status" value="1"/>
</dbReference>
<comment type="caution">
    <text evidence="1">The sequence shown here is derived from an EMBL/GenBank/DDBJ whole genome shotgun (WGS) entry which is preliminary data.</text>
</comment>
<sequence length="217" mass="25805">MMSHFEPCIRYLSEEWKLKYGAILAEEHIQTLESNIRKFKEGQGFCDLPFFNEEIKINREESFRLLTGIIEDQGTAEAKCRKLEEVPFWHWLNILGQRITPASIRDERAVPPLRPVLIEACQKMYNSEITVAQRAWEKHTGRLNDPFWGEVKGSNNEKQQVVMDKIHYILDHQTWWNTFFHYRHELVFEVREREGHGIRWSRNGNSLIGFLEGFINE</sequence>
<keyword evidence="2" id="KW-1185">Reference proteome</keyword>
<proteinExistence type="predicted"/>
<accession>A0ABU0TD31</accession>
<reference evidence="1 2" key="1">
    <citation type="submission" date="2023-07" db="EMBL/GenBank/DDBJ databases">
        <title>Functional and genomic diversity of the sorghum phyllosphere microbiome.</title>
        <authorList>
            <person name="Shade A."/>
        </authorList>
    </citation>
    <scope>NUCLEOTIDE SEQUENCE [LARGE SCALE GENOMIC DNA]</scope>
    <source>
        <strain evidence="1 2">SORGH_AS_1064</strain>
    </source>
</reference>
<protein>
    <submittedName>
        <fullName evidence="1">Uncharacterized protein</fullName>
    </submittedName>
</protein>